<name>A0AAN8ID61_TRICO</name>
<dbReference type="Proteomes" id="UP001331761">
    <property type="component" value="Unassembled WGS sequence"/>
</dbReference>
<feature type="compositionally biased region" description="Low complexity" evidence="1">
    <location>
        <begin position="92"/>
        <end position="106"/>
    </location>
</feature>
<evidence type="ECO:0000256" key="1">
    <source>
        <dbReference type="SAM" id="MobiDB-lite"/>
    </source>
</evidence>
<organism evidence="3 4">
    <name type="scientific">Trichostrongylus colubriformis</name>
    <name type="common">Black scour worm</name>
    <dbReference type="NCBI Taxonomy" id="6319"/>
    <lineage>
        <taxon>Eukaryota</taxon>
        <taxon>Metazoa</taxon>
        <taxon>Ecdysozoa</taxon>
        <taxon>Nematoda</taxon>
        <taxon>Chromadorea</taxon>
        <taxon>Rhabditida</taxon>
        <taxon>Rhabditina</taxon>
        <taxon>Rhabditomorpha</taxon>
        <taxon>Strongyloidea</taxon>
        <taxon>Trichostrongylidae</taxon>
        <taxon>Trichostrongylus</taxon>
    </lineage>
</organism>
<feature type="region of interest" description="Disordered" evidence="1">
    <location>
        <begin position="72"/>
        <end position="113"/>
    </location>
</feature>
<sequence length="160" mass="17752">MFYFIPGRSEHLSIFEIIFIVTGVIMIGILLIWCVILLRLHFLQRDLPDGQVIALQPVYPTPTPHPIVYTTTPASSMPTVAQPGDDEDTERPSTAPTATSFSTQSQHTYPHGQGRPMYGYCPQPYPAGAYPSYPPQMYHVVPAPVNLTPGSGFFRGSRFI</sequence>
<evidence type="ECO:0000313" key="4">
    <source>
        <dbReference type="Proteomes" id="UP001331761"/>
    </source>
</evidence>
<dbReference type="AlphaFoldDB" id="A0AAN8ID61"/>
<dbReference type="EMBL" id="WIXE01025539">
    <property type="protein sequence ID" value="KAK5964638.1"/>
    <property type="molecule type" value="Genomic_DNA"/>
</dbReference>
<feature type="transmembrane region" description="Helical" evidence="2">
    <location>
        <begin position="12"/>
        <end position="38"/>
    </location>
</feature>
<accession>A0AAN8ID61</accession>
<evidence type="ECO:0000313" key="3">
    <source>
        <dbReference type="EMBL" id="KAK5964638.1"/>
    </source>
</evidence>
<evidence type="ECO:0000256" key="2">
    <source>
        <dbReference type="SAM" id="Phobius"/>
    </source>
</evidence>
<keyword evidence="4" id="KW-1185">Reference proteome</keyword>
<keyword evidence="2" id="KW-0812">Transmembrane</keyword>
<reference evidence="3 4" key="1">
    <citation type="submission" date="2019-10" db="EMBL/GenBank/DDBJ databases">
        <title>Assembly and Annotation for the nematode Trichostrongylus colubriformis.</title>
        <authorList>
            <person name="Martin J."/>
        </authorList>
    </citation>
    <scope>NUCLEOTIDE SEQUENCE [LARGE SCALE GENOMIC DNA]</scope>
    <source>
        <strain evidence="3">G859</strain>
        <tissue evidence="3">Whole worm</tissue>
    </source>
</reference>
<gene>
    <name evidence="3" type="ORF">GCK32_009110</name>
</gene>
<keyword evidence="2" id="KW-1133">Transmembrane helix</keyword>
<keyword evidence="2" id="KW-0472">Membrane</keyword>
<proteinExistence type="predicted"/>
<comment type="caution">
    <text evidence="3">The sequence shown here is derived from an EMBL/GenBank/DDBJ whole genome shotgun (WGS) entry which is preliminary data.</text>
</comment>
<protein>
    <submittedName>
        <fullName evidence="3">Uncharacterized protein</fullName>
    </submittedName>
</protein>